<keyword evidence="6" id="KW-1185">Reference proteome</keyword>
<gene>
    <name evidence="5" type="primary">rarA</name>
    <name evidence="5" type="ORF">SALLE_v1c04190</name>
</gene>
<organism evidence="5 6">
    <name type="scientific">Spiroplasma alleghenense</name>
    <dbReference type="NCBI Taxonomy" id="216931"/>
    <lineage>
        <taxon>Bacteria</taxon>
        <taxon>Bacillati</taxon>
        <taxon>Mycoplasmatota</taxon>
        <taxon>Mollicutes</taxon>
        <taxon>Entomoplasmatales</taxon>
        <taxon>Spiroplasmataceae</taxon>
        <taxon>Spiroplasma</taxon>
    </lineage>
</organism>
<dbReference type="GO" id="GO:0006261">
    <property type="term" value="P:DNA-templated DNA replication"/>
    <property type="evidence" value="ECO:0007669"/>
    <property type="project" value="TreeGrafter"/>
</dbReference>
<dbReference type="PANTHER" id="PTHR13779:SF7">
    <property type="entry name" value="ATPASE WRNIP1"/>
    <property type="match status" value="1"/>
</dbReference>
<reference evidence="5 6" key="1">
    <citation type="submission" date="2018-07" db="EMBL/GenBank/DDBJ databases">
        <title>Complete genome sequence of Spiroplasma alleghenense PLHS-1 (ATCC 51752).</title>
        <authorList>
            <person name="Chou L."/>
            <person name="Lee T.-Y."/>
            <person name="Tsai Y.-M."/>
            <person name="Kuo C.-H."/>
        </authorList>
    </citation>
    <scope>NUCLEOTIDE SEQUENCE [LARGE SCALE GENOMIC DNA]</scope>
    <source>
        <strain evidence="5 6">PLHS-1</strain>
    </source>
</reference>
<evidence type="ECO:0000313" key="5">
    <source>
        <dbReference type="EMBL" id="AXK51093.1"/>
    </source>
</evidence>
<dbReference type="Gene3D" id="1.10.8.60">
    <property type="match status" value="1"/>
</dbReference>
<dbReference type="Gene3D" id="1.20.272.10">
    <property type="match status" value="1"/>
</dbReference>
<dbReference type="GO" id="GO:0003677">
    <property type="term" value="F:DNA binding"/>
    <property type="evidence" value="ECO:0007669"/>
    <property type="project" value="InterPro"/>
</dbReference>
<dbReference type="OrthoDB" id="9778364at2"/>
<dbReference type="GO" id="GO:0016887">
    <property type="term" value="F:ATP hydrolysis activity"/>
    <property type="evidence" value="ECO:0007669"/>
    <property type="project" value="InterPro"/>
</dbReference>
<dbReference type="InterPro" id="IPR051314">
    <property type="entry name" value="AAA_ATPase_RarA/MGS1/WRNIP1"/>
</dbReference>
<dbReference type="FunFam" id="1.10.3710.10:FF:000003">
    <property type="entry name" value="ATPase, AAA family protein"/>
    <property type="match status" value="1"/>
</dbReference>
<dbReference type="Gene3D" id="1.10.3710.10">
    <property type="entry name" value="DNA polymerase III clamp loader subunits, C-terminal domain"/>
    <property type="match status" value="1"/>
</dbReference>
<dbReference type="SUPFAM" id="SSF52540">
    <property type="entry name" value="P-loop containing nucleoside triphosphate hydrolases"/>
    <property type="match status" value="1"/>
</dbReference>
<dbReference type="EMBL" id="CP031376">
    <property type="protein sequence ID" value="AXK51093.1"/>
    <property type="molecule type" value="Genomic_DNA"/>
</dbReference>
<keyword evidence="3" id="KW-0067">ATP-binding</keyword>
<dbReference type="Gene3D" id="3.40.50.300">
    <property type="entry name" value="P-loop containing nucleotide triphosphate hydrolases"/>
    <property type="match status" value="1"/>
</dbReference>
<dbReference type="InterPro" id="IPR021886">
    <property type="entry name" value="MgsA_C"/>
</dbReference>
<dbReference type="GO" id="GO:0017116">
    <property type="term" value="F:single-stranded DNA helicase activity"/>
    <property type="evidence" value="ECO:0007669"/>
    <property type="project" value="TreeGrafter"/>
</dbReference>
<dbReference type="Pfam" id="PF00004">
    <property type="entry name" value="AAA"/>
    <property type="match status" value="1"/>
</dbReference>
<dbReference type="RefSeq" id="WP_115558004.1">
    <property type="nucleotide sequence ID" value="NZ_CP031376.1"/>
</dbReference>
<accession>A0A345Z3B4</accession>
<dbReference type="GO" id="GO:0008047">
    <property type="term" value="F:enzyme activator activity"/>
    <property type="evidence" value="ECO:0007669"/>
    <property type="project" value="TreeGrafter"/>
</dbReference>
<protein>
    <submittedName>
        <fullName evidence="5">Recombination factor protein RarA</fullName>
    </submittedName>
</protein>
<evidence type="ECO:0000259" key="4">
    <source>
        <dbReference type="SMART" id="SM00382"/>
    </source>
</evidence>
<feature type="domain" description="AAA+ ATPase" evidence="4">
    <location>
        <begin position="39"/>
        <end position="152"/>
    </location>
</feature>
<dbReference type="AlphaFoldDB" id="A0A345Z3B4"/>
<dbReference type="InterPro" id="IPR032423">
    <property type="entry name" value="AAA_assoc_2"/>
</dbReference>
<evidence type="ECO:0000256" key="3">
    <source>
        <dbReference type="ARBA" id="ARBA00022840"/>
    </source>
</evidence>
<dbReference type="PANTHER" id="PTHR13779">
    <property type="entry name" value="WERNER HELICASE-INTERACTING PROTEIN 1 FAMILY MEMBER"/>
    <property type="match status" value="1"/>
</dbReference>
<dbReference type="SUPFAM" id="SSF48019">
    <property type="entry name" value="post-AAA+ oligomerization domain-like"/>
    <property type="match status" value="1"/>
</dbReference>
<dbReference type="GO" id="GO:0000731">
    <property type="term" value="P:DNA synthesis involved in DNA repair"/>
    <property type="evidence" value="ECO:0007669"/>
    <property type="project" value="TreeGrafter"/>
</dbReference>
<evidence type="ECO:0000256" key="2">
    <source>
        <dbReference type="ARBA" id="ARBA00022741"/>
    </source>
</evidence>
<comment type="similarity">
    <text evidence="1">Belongs to the AAA ATPase family. RarA/MGS1/WRNIP1 subfamily.</text>
</comment>
<sequence>MQQPLAMALRPKTISNIIGQSHIINDNKGIISRMVKNQFATNLIFHGPPGVGKTTLGIALASDLKKEYTIFNASIDKKEKLQKVVENIEENNQHIVIIDEIHRMNRDKQDFLLEFLETGKIILFAATTENPFFVINPAIRSRCNLINLQPISSKEMSEGLKKIIKDFEIELKIDDESLLYLSELANGDLRTAINWIEILINLYKGEKITLETIAEVIPEAKAKGSGYGDEFHDLKSALQKSIRGSDVNAALHYWSRLMELGDYETLMRRMVIMAYEDIGLANPTIPQRVYTATQSFRQIGMPEGRIILGLAIVEMALSEKSNSAYMATESALSDVRKGVCPPVPKFLRDSHYKSASKLGHGIGYKYPHNFLNNWVKQQYMPEEIKDVEYFKSKNNSKYEKKVLETYYNFTNKKN</sequence>
<keyword evidence="2" id="KW-0547">Nucleotide-binding</keyword>
<dbReference type="CDD" id="cd00009">
    <property type="entry name" value="AAA"/>
    <property type="match status" value="1"/>
</dbReference>
<dbReference type="InterPro" id="IPR027417">
    <property type="entry name" value="P-loop_NTPase"/>
</dbReference>
<dbReference type="Pfam" id="PF16193">
    <property type="entry name" value="AAA_assoc_2"/>
    <property type="match status" value="1"/>
</dbReference>
<dbReference type="InterPro" id="IPR003593">
    <property type="entry name" value="AAA+_ATPase"/>
</dbReference>
<dbReference type="Proteomes" id="UP000254792">
    <property type="component" value="Chromosome"/>
</dbReference>
<dbReference type="KEGG" id="salx:SALLE_v1c04190"/>
<dbReference type="CDD" id="cd18139">
    <property type="entry name" value="HLD_clamp_RarA"/>
    <property type="match status" value="1"/>
</dbReference>
<proteinExistence type="inferred from homology"/>
<dbReference type="InterPro" id="IPR008921">
    <property type="entry name" value="DNA_pol3_clamp-load_cplx_C"/>
</dbReference>
<dbReference type="SMART" id="SM00382">
    <property type="entry name" value="AAA"/>
    <property type="match status" value="1"/>
</dbReference>
<dbReference type="InterPro" id="IPR003959">
    <property type="entry name" value="ATPase_AAA_core"/>
</dbReference>
<dbReference type="Pfam" id="PF12002">
    <property type="entry name" value="MgsA_C"/>
    <property type="match status" value="1"/>
</dbReference>
<evidence type="ECO:0000313" key="6">
    <source>
        <dbReference type="Proteomes" id="UP000254792"/>
    </source>
</evidence>
<dbReference type="GO" id="GO:0005524">
    <property type="term" value="F:ATP binding"/>
    <property type="evidence" value="ECO:0007669"/>
    <property type="project" value="UniProtKB-KW"/>
</dbReference>
<name>A0A345Z3B4_9MOLU</name>
<evidence type="ECO:0000256" key="1">
    <source>
        <dbReference type="ARBA" id="ARBA00008959"/>
    </source>
</evidence>